<feature type="domain" description="Methyltransferase" evidence="1">
    <location>
        <begin position="63"/>
        <end position="153"/>
    </location>
</feature>
<proteinExistence type="predicted"/>
<organism evidence="2 3">
    <name type="scientific">Dimorphilus gyrociliatus</name>
    <dbReference type="NCBI Taxonomy" id="2664684"/>
    <lineage>
        <taxon>Eukaryota</taxon>
        <taxon>Metazoa</taxon>
        <taxon>Spiralia</taxon>
        <taxon>Lophotrochozoa</taxon>
        <taxon>Annelida</taxon>
        <taxon>Polychaeta</taxon>
        <taxon>Polychaeta incertae sedis</taxon>
        <taxon>Dinophilidae</taxon>
        <taxon>Dimorphilus</taxon>
    </lineage>
</organism>
<evidence type="ECO:0000313" key="2">
    <source>
        <dbReference type="EMBL" id="CAD5126953.1"/>
    </source>
</evidence>
<dbReference type="InterPro" id="IPR029063">
    <property type="entry name" value="SAM-dependent_MTases_sf"/>
</dbReference>
<evidence type="ECO:0000313" key="3">
    <source>
        <dbReference type="Proteomes" id="UP000549394"/>
    </source>
</evidence>
<dbReference type="SUPFAM" id="SSF53335">
    <property type="entry name" value="S-adenosyl-L-methionine-dependent methyltransferases"/>
    <property type="match status" value="1"/>
</dbReference>
<keyword evidence="3" id="KW-1185">Reference proteome</keyword>
<dbReference type="InterPro" id="IPR041698">
    <property type="entry name" value="Methyltransf_25"/>
</dbReference>
<reference evidence="2 3" key="1">
    <citation type="submission" date="2020-08" db="EMBL/GenBank/DDBJ databases">
        <authorList>
            <person name="Hejnol A."/>
        </authorList>
    </citation>
    <scope>NUCLEOTIDE SEQUENCE [LARGE SCALE GENOMIC DNA]</scope>
</reference>
<evidence type="ECO:0000259" key="1">
    <source>
        <dbReference type="Pfam" id="PF13649"/>
    </source>
</evidence>
<protein>
    <submittedName>
        <fullName evidence="2">DgyrCDS14958</fullName>
    </submittedName>
</protein>
<dbReference type="AlphaFoldDB" id="A0A7I8WFM7"/>
<gene>
    <name evidence="2" type="ORF">DGYR_LOCUS14169</name>
</gene>
<dbReference type="OrthoDB" id="3647at2759"/>
<dbReference type="Proteomes" id="UP000549394">
    <property type="component" value="Unassembled WGS sequence"/>
</dbReference>
<accession>A0A7I8WFM7</accession>
<sequence>MDELDLKKAMQFLISPKNSVQEVSSFYESCAGIYENLTETLFFPVEVCVQTAIKYNSDRNCVIVDACSGTGRVGRELLNQNYKNVDAIEPSKSMIENGFKGYRNIFQKFITEEPINEIKANTYDLCTMLGGLAYGHFPPNGFDEIVRIVKKGGFAVIANTYFYLENSPEYWDGIQEKLKQLAKDGFIEEKERQIIDYLDDDKQVLLLVFKVI</sequence>
<dbReference type="EMBL" id="CAJFCJ010000110">
    <property type="protein sequence ID" value="CAD5126953.1"/>
    <property type="molecule type" value="Genomic_DNA"/>
</dbReference>
<comment type="caution">
    <text evidence="2">The sequence shown here is derived from an EMBL/GenBank/DDBJ whole genome shotgun (WGS) entry which is preliminary data.</text>
</comment>
<dbReference type="Gene3D" id="3.40.50.150">
    <property type="entry name" value="Vaccinia Virus protein VP39"/>
    <property type="match status" value="1"/>
</dbReference>
<dbReference type="Pfam" id="PF13649">
    <property type="entry name" value="Methyltransf_25"/>
    <property type="match status" value="1"/>
</dbReference>
<dbReference type="CDD" id="cd02440">
    <property type="entry name" value="AdoMet_MTases"/>
    <property type="match status" value="1"/>
</dbReference>
<name>A0A7I8WFM7_9ANNE</name>